<reference evidence="1 2" key="1">
    <citation type="journal article" date="2012" name="Proc. Natl. Acad. Sci. U.S.A.">
        <title>Genome streamlining and chemical defense in a coral reef symbiosis.</title>
        <authorList>
            <person name="Kwan J.C."/>
            <person name="Donia M.S."/>
            <person name="Han A.W."/>
            <person name="Hirose E."/>
            <person name="Haygood M.G."/>
            <person name="Schmidt E.W."/>
        </authorList>
    </citation>
    <scope>NUCLEOTIDE SEQUENCE [LARGE SCALE GENOMIC DNA]</scope>
    <source>
        <strain evidence="1 2">L2</strain>
    </source>
</reference>
<evidence type="ECO:0000313" key="2">
    <source>
        <dbReference type="Proteomes" id="UP000010077"/>
    </source>
</evidence>
<dbReference type="KEGG" id="thal:A1OE_1384"/>
<protein>
    <submittedName>
        <fullName evidence="1">Uncharacterized protein</fullName>
    </submittedName>
</protein>
<proteinExistence type="predicted"/>
<evidence type="ECO:0000313" key="1">
    <source>
        <dbReference type="EMBL" id="AFX99553.1"/>
    </source>
</evidence>
<dbReference type="Proteomes" id="UP000010077">
    <property type="component" value="Chromosome"/>
</dbReference>
<sequence>MSKLASCKTYSFVNSKIIAFELEQRNKRFQLIAMQLENCYN</sequence>
<organism evidence="1 2">
    <name type="scientific">Candidatus Endolissoclinum faulkneri L2</name>
    <dbReference type="NCBI Taxonomy" id="1193729"/>
    <lineage>
        <taxon>Bacteria</taxon>
        <taxon>Pseudomonadati</taxon>
        <taxon>Pseudomonadota</taxon>
        <taxon>Alphaproteobacteria</taxon>
        <taxon>Rhodospirillales</taxon>
        <taxon>Rhodospirillaceae</taxon>
        <taxon>Candidatus Endolissoclinum</taxon>
    </lineage>
</organism>
<keyword evidence="2" id="KW-1185">Reference proteome</keyword>
<gene>
    <name evidence="1" type="ORF">A1OE_1384</name>
</gene>
<accession>K7Z604</accession>
<dbReference type="STRING" id="1193729.A1OE_1384"/>
<name>K7Z604_9PROT</name>
<dbReference type="AlphaFoldDB" id="K7Z604"/>
<dbReference type="HOGENOM" id="CLU_3267282_0_0_5"/>
<dbReference type="EMBL" id="CP003539">
    <property type="protein sequence ID" value="AFX99553.1"/>
    <property type="molecule type" value="Genomic_DNA"/>
</dbReference>